<gene>
    <name evidence="3" type="ordered locus">PFLU_2760</name>
</gene>
<reference evidence="2" key="2">
    <citation type="submission" date="2023-10" db="EMBL/GenBank/DDBJ databases">
        <authorList>
            <person name="Fortmann-Grote C."/>
        </authorList>
    </citation>
    <scope>NUCLEOTIDE SEQUENCE</scope>
    <source>
        <strain evidence="2">SBW25</strain>
    </source>
</reference>
<organism evidence="3">
    <name type="scientific">Pseudomonas fluorescens (strain SBW25)</name>
    <dbReference type="NCBI Taxonomy" id="216595"/>
    <lineage>
        <taxon>Bacteria</taxon>
        <taxon>Pseudomonadati</taxon>
        <taxon>Pseudomonadota</taxon>
        <taxon>Gammaproteobacteria</taxon>
        <taxon>Pseudomonadales</taxon>
        <taxon>Pseudomonadaceae</taxon>
        <taxon>Pseudomonas</taxon>
    </lineage>
</organism>
<dbReference type="HOGENOM" id="CLU_2495480_0_0_6"/>
<accession>C3KAW7</accession>
<evidence type="ECO:0000313" key="2">
    <source>
        <dbReference type="EMBL" id="CAI2796985.1"/>
    </source>
</evidence>
<protein>
    <submittedName>
        <fullName evidence="3">Uncharacterized protein</fullName>
    </submittedName>
</protein>
<reference evidence="3" key="1">
    <citation type="journal article" date="2009" name="Genome Biol.">
        <title>Genomic and genetic analyses of diversity and plant interactions of Pseudomonas fluorescens.</title>
        <authorList>
            <person name="Silby M.W."/>
            <person name="Cerdeno-Tarraga A.M."/>
            <person name="Vernikos G.S."/>
            <person name="Giddens S.R."/>
            <person name="Jackson R.W."/>
            <person name="Preston G.M."/>
            <person name="Zhang X.X."/>
            <person name="Moon C.D."/>
            <person name="Gehrig S.M."/>
            <person name="Godfrey S.A."/>
            <person name="Knight C.G."/>
            <person name="Malone J.G."/>
            <person name="Robinson Z."/>
            <person name="Spiers A.J."/>
            <person name="Harris S."/>
            <person name="Challis G.L."/>
            <person name="Yaxley A.M."/>
            <person name="Harris D."/>
            <person name="Seeger K."/>
            <person name="Murphy L."/>
            <person name="Rutter S."/>
            <person name="Squares R."/>
            <person name="Quail M.A."/>
            <person name="Saunders E."/>
            <person name="Mavromatis K."/>
            <person name="Brettin T.S."/>
            <person name="Bentley S.D."/>
            <person name="Hothersall J."/>
            <person name="Stephens E."/>
            <person name="Thomas C.M."/>
            <person name="Parkhill J."/>
            <person name="Levy S.B."/>
            <person name="Rainey P.B."/>
            <person name="Thomson N.R."/>
        </authorList>
    </citation>
    <scope>NUCLEOTIDE SEQUENCE [LARGE SCALE GENOMIC DNA]</scope>
    <source>
        <strain evidence="3">SBW25</strain>
    </source>
</reference>
<feature type="compositionally biased region" description="Pro residues" evidence="1">
    <location>
        <begin position="63"/>
        <end position="75"/>
    </location>
</feature>
<evidence type="ECO:0000313" key="3">
    <source>
        <dbReference type="EMBL" id="CAY48990.1"/>
    </source>
</evidence>
<evidence type="ECO:0000256" key="1">
    <source>
        <dbReference type="SAM" id="MobiDB-lite"/>
    </source>
</evidence>
<feature type="compositionally biased region" description="Pro residues" evidence="1">
    <location>
        <begin position="46"/>
        <end position="55"/>
    </location>
</feature>
<dbReference type="EMBL" id="AM181176">
    <property type="protein sequence ID" value="CAY48990.1"/>
    <property type="molecule type" value="Genomic_DNA"/>
</dbReference>
<name>C3KAW7_PSEFS</name>
<dbReference type="EMBL" id="OV986001">
    <property type="protein sequence ID" value="CAI2796985.1"/>
    <property type="molecule type" value="Genomic_DNA"/>
</dbReference>
<feature type="region of interest" description="Disordered" evidence="1">
    <location>
        <begin position="1"/>
        <end position="86"/>
    </location>
</feature>
<sequence>MDVSPLSGESIRPAHCPPVEQSTKEATPMNIPIPAETPDPNIDNPTLPPTEPAPIPEKEPPENEPPPVEEPPTTMPPVIVSPSQSA</sequence>
<dbReference type="eggNOG" id="ENOG5032D8S">
    <property type="taxonomic scope" value="Bacteria"/>
</dbReference>
<dbReference type="Proteomes" id="UP001152918">
    <property type="component" value="Chromosome"/>
</dbReference>
<proteinExistence type="predicted"/>
<dbReference type="AlphaFoldDB" id="C3KAW7"/>
<dbReference type="KEGG" id="pfs:PFLU_2760"/>